<gene>
    <name evidence="1" type="ORF">ACFSKK_12975</name>
</gene>
<evidence type="ECO:0008006" key="3">
    <source>
        <dbReference type="Google" id="ProtNLM"/>
    </source>
</evidence>
<accession>A0ABW5C151</accession>
<comment type="caution">
    <text evidence="1">The sequence shown here is derived from an EMBL/GenBank/DDBJ whole genome shotgun (WGS) entry which is preliminary data.</text>
</comment>
<evidence type="ECO:0000313" key="2">
    <source>
        <dbReference type="Proteomes" id="UP001597318"/>
    </source>
</evidence>
<reference evidence="2" key="1">
    <citation type="journal article" date="2019" name="Int. J. Syst. Evol. Microbiol.">
        <title>The Global Catalogue of Microorganisms (GCM) 10K type strain sequencing project: providing services to taxonomists for standard genome sequencing and annotation.</title>
        <authorList>
            <consortium name="The Broad Institute Genomics Platform"/>
            <consortium name="The Broad Institute Genome Sequencing Center for Infectious Disease"/>
            <person name="Wu L."/>
            <person name="Ma J."/>
        </authorList>
    </citation>
    <scope>NUCLEOTIDE SEQUENCE [LARGE SCALE GENOMIC DNA]</scope>
    <source>
        <strain evidence="2">CGMCC 1.15474</strain>
    </source>
</reference>
<keyword evidence="2" id="KW-1185">Reference proteome</keyword>
<evidence type="ECO:0000313" key="1">
    <source>
        <dbReference type="EMBL" id="MFD2214598.1"/>
    </source>
</evidence>
<protein>
    <recommendedName>
        <fullName evidence="3">Spore germination protein</fullName>
    </recommendedName>
</protein>
<proteinExistence type="predicted"/>
<name>A0ABW5C151_9BACI</name>
<organism evidence="1 2">
    <name type="scientific">Metabacillus endolithicus</name>
    <dbReference type="NCBI Taxonomy" id="1535204"/>
    <lineage>
        <taxon>Bacteria</taxon>
        <taxon>Bacillati</taxon>
        <taxon>Bacillota</taxon>
        <taxon>Bacilli</taxon>
        <taxon>Bacillales</taxon>
        <taxon>Bacillaceae</taxon>
        <taxon>Metabacillus</taxon>
    </lineage>
</organism>
<sequence>MPNSIIFNTIAINAQETNAGLFIGQNNANGWDSHNKNIFSIGLILGAFNTFPANYNVILDNDAIDTPIMANEVIPAPGMQV</sequence>
<dbReference type="RefSeq" id="WP_121662286.1">
    <property type="nucleotide sequence ID" value="NZ_CP095550.1"/>
</dbReference>
<dbReference type="Proteomes" id="UP001597318">
    <property type="component" value="Unassembled WGS sequence"/>
</dbReference>
<dbReference type="EMBL" id="JBHUIK010000002">
    <property type="protein sequence ID" value="MFD2214598.1"/>
    <property type="molecule type" value="Genomic_DNA"/>
</dbReference>